<feature type="compositionally biased region" description="Basic residues" evidence="6">
    <location>
        <begin position="2074"/>
        <end position="2099"/>
    </location>
</feature>
<name>A0A8J4PVV5_9MYCE</name>
<feature type="region of interest" description="Disordered" evidence="6">
    <location>
        <begin position="277"/>
        <end position="316"/>
    </location>
</feature>
<dbReference type="InterPro" id="IPR019035">
    <property type="entry name" value="Mediator_Med12"/>
</dbReference>
<dbReference type="EMBL" id="AJWJ01000478">
    <property type="protein sequence ID" value="KAF2070541.1"/>
    <property type="molecule type" value="Genomic_DNA"/>
</dbReference>
<feature type="compositionally biased region" description="Pro residues" evidence="6">
    <location>
        <begin position="73"/>
        <end position="92"/>
    </location>
</feature>
<evidence type="ECO:0000256" key="4">
    <source>
        <dbReference type="ARBA" id="ARBA00023163"/>
    </source>
</evidence>
<comment type="similarity">
    <text evidence="2">Belongs to the Mediator complex subunit 12 family.</text>
</comment>
<feature type="compositionally biased region" description="Basic residues" evidence="6">
    <location>
        <begin position="531"/>
        <end position="544"/>
    </location>
</feature>
<feature type="compositionally biased region" description="Low complexity" evidence="6">
    <location>
        <begin position="2143"/>
        <end position="2160"/>
    </location>
</feature>
<feature type="domain" description="Mediator complex subunit Med12" evidence="7">
    <location>
        <begin position="307"/>
        <end position="369"/>
    </location>
</feature>
<protein>
    <recommendedName>
        <fullName evidence="7">Mediator complex subunit Med12 domain-containing protein</fullName>
    </recommendedName>
</protein>
<dbReference type="OrthoDB" id="20828at2759"/>
<comment type="subcellular location">
    <subcellularLocation>
        <location evidence="1">Nucleus</location>
    </subcellularLocation>
</comment>
<feature type="compositionally biased region" description="Low complexity" evidence="6">
    <location>
        <begin position="1"/>
        <end position="31"/>
    </location>
</feature>
<evidence type="ECO:0000256" key="1">
    <source>
        <dbReference type="ARBA" id="ARBA00004123"/>
    </source>
</evidence>
<evidence type="ECO:0000256" key="2">
    <source>
        <dbReference type="ARBA" id="ARBA00010289"/>
    </source>
</evidence>
<evidence type="ECO:0000259" key="7">
    <source>
        <dbReference type="SMART" id="SM01281"/>
    </source>
</evidence>
<keyword evidence="3" id="KW-0805">Transcription regulation</keyword>
<evidence type="ECO:0000256" key="3">
    <source>
        <dbReference type="ARBA" id="ARBA00023015"/>
    </source>
</evidence>
<organism evidence="8 9">
    <name type="scientific">Polysphondylium violaceum</name>
    <dbReference type="NCBI Taxonomy" id="133409"/>
    <lineage>
        <taxon>Eukaryota</taxon>
        <taxon>Amoebozoa</taxon>
        <taxon>Evosea</taxon>
        <taxon>Eumycetozoa</taxon>
        <taxon>Dictyostelia</taxon>
        <taxon>Dictyosteliales</taxon>
        <taxon>Dictyosteliaceae</taxon>
        <taxon>Polysphondylium</taxon>
    </lineage>
</organism>
<feature type="compositionally biased region" description="Low complexity" evidence="6">
    <location>
        <begin position="42"/>
        <end position="58"/>
    </location>
</feature>
<sequence>MINPNQQHQQQQQQQQQQHIHHPQQIPHHPYQQPPIPLGHIPPQYQQQPPVPAHMINMHPHHIHPQQQHPYQQQPPIPMIPQQPPMIPPQQQPPIMSHHPHIPYHPQQPPMIPPQQQPPMMHPQSIPPQPPIPQPQQQPPIPQQPLPQQPPIPQPIQPQQPQPQPQQQRRNVPPPHSYHSQQSQLSSQRLTIKKYEIQRPDKKDLGPGLGPPDFFPLDEKSKEDSLTQEFILGGFYERYSHDENKSSSNSFKNFDFSNVKEQLLQSIYEIDWKKNSTSKSVNTTGGSLSSSAATGTASGQNTAKTNKRSVPEQKAWSANHRESWVLKLAGNEPLSKLALSVPHGYKGETLLKMFLDNQVPLIRATWYTKIVYGNMPKHKTVEPSNDWTKTIMQSLFALIRNTAIEGAASLTQITGTISSGIGSNSSSSNSSNKKQPSYSSLLYIERLIRWNFSEGLLNRDILLSMLIDHMNEIDRPEEAVLIVSLLMYYSDTLIQSTFLSLRFIIRAYEKLIKIKSIGSNSNSSTNTPQQHHPHHSHHHSHHPIKTSIHNTSANQLHQQLHQQQHQQIANTNTNTNNSNSNNGVPILSGPNQKIYSMLCIISKQISMSLPDTFMSFKHFKELVTIVWPANIFEKIESYQLSFIHNLQFTVSPEYKWLVKYYSEINNNQNNSKLNSNNSNMKNITNAVNNNSNSNNNNNSLSPTVIRKNFYDYSDMVSCLDKFYNVYDIKLLYKEIFGNQISLENDRNKIILICEWACTSCRNYPYSHLSATSLLKLYERNLVLKFNSSSNSSSSNSNLSSTNTTTTTPTATTASTPSTTPTPVLNNNHPLQNILVSFLETFSPNPQERLKICYFYSELTRCGIFSQNSYARYLISRGVLDSNNNDNSNNNHRYYLLEFPIFNQNDFPSYDIHQQRNQRRTILFANTNKSHEEISNMESTRDLIKRYILDPYNSDSNANSTTILLDKIHSLSFYSQTSLSEWLSLCIRLYFIEKKKSSSSAMVVEDKSQQPTYHPLMMKGFRYFSFPMTPVYIDKCFMLMESIMNTYSLVQCLMVFWENWDSVPELHCFILYTTIRLEIAFIASHQFTNLLDVIYKILKNNINKNSVAVVKNHNSTTNKKTMLDQQMDEEDEEDDAMESNEYDDEVIEESNAHLVQSNNNINHSNQQAHQQKNQFEFENLIDSYFNHLVSKYKSIKVVSLWIKFNKFTCKTPTTTTTDDNSMNVDNSNSNSENIFNLNQLCKDSIQQFIKQVVGTDPSIADNVTLINTSLDDELISNSITLKTLNSFNSAITSNSSNNNTFSQKDICTNMINCVLENISSIQFTSEFLTFKYHRLLSNFLCHFFIFYPLSMNAQELLSKLFKSHLSTIVNTSTVNIKDCLSCICSFILSLIIHQCLDVYSIIVNSILPLLPTKSTTDDMDISKISFIISLLKILVCETSIYHHDNRDSILNEKEFKDYCLIFKVRNNNNKIKSLSSLFPSICMLYDWFDKKQQQHDASTTTTTTTIFNDLKSILTEKDFKYVFLLNTHKSVESIKQLNLDPVTTRYLFYLISGDVETTGSNSNSNNSSSRYERITLDNCIKYSYQVVNQALSSSINCYWNIHLSYLELGLLLEEWQTLPPHQFVNNNNSKSTSPIPGGSPMITSSPMTSTTTAKTSSSSECILTQFILYHFVQNRGWEKLFLYENLFLILPLQVRNELVSICINITESQFKQESFQSPLEKLSLVSHIKNSLFICTLIEKDDGDDHMNIGNGNSSSSSKSDQILLQESFTDLIINILSTYQESSPLVQGFVVSICKQLNQFIQYTKQFDALNAPIDIVCCLLKSLLLRITLLIPLIDSIGSNLSTIVKLDELSITFLNMLGKFMIQSDEEFGLFDTILTLLSLLLSDKFEITGQNTNTNQATPPINNNMSLQQQQNLIDQQRNLFKRKLYDHYSSIKHQFPVGLQNKIEQQLSFLSNTSTSSIPLYIYHPPAYSSTFTPAASSSSTITTTATANSTPTSPAQQSQTPKLIVNPQDIKAYITPMDPWVLLEDFSETPLSPSVFGGVKMERKDLTYIKSAFPTKSMNVILVADQSPHHHSSHHHGHHGHHSHHGSHHHHHKSASSSSTPTATNPNDPIVIDLSGNSSGNSKKEPGEVEVINVDLLPSGSGNSNTSTSKKSTPSQNLKRPLANQQQIPQQQIPSAPSYQGSSSASNSGVSKKTRAS</sequence>
<accession>A0A8J4PVV5</accession>
<dbReference type="Proteomes" id="UP000695562">
    <property type="component" value="Unassembled WGS sequence"/>
</dbReference>
<feature type="compositionally biased region" description="Basic and acidic residues" evidence="6">
    <location>
        <begin position="193"/>
        <end position="205"/>
    </location>
</feature>
<feature type="compositionally biased region" description="Low complexity" evidence="6">
    <location>
        <begin position="283"/>
        <end position="303"/>
    </location>
</feature>
<keyword evidence="5" id="KW-0539">Nucleus</keyword>
<dbReference type="PANTHER" id="PTHR46567:SF1">
    <property type="entry name" value="MEDIATOR OF RNA POLYMERASE II TRANSCRIPTION SUBUNIT 12"/>
    <property type="match status" value="1"/>
</dbReference>
<reference evidence="8" key="1">
    <citation type="submission" date="2020-01" db="EMBL/GenBank/DDBJ databases">
        <title>Development of genomics and gene disruption for Polysphondylium violaceum indicates a role for the polyketide synthase stlB in stalk morphogenesis.</title>
        <authorList>
            <person name="Narita B."/>
            <person name="Kawabe Y."/>
            <person name="Kin K."/>
            <person name="Saito T."/>
            <person name="Gibbs R."/>
            <person name="Kuspa A."/>
            <person name="Muzny D."/>
            <person name="Queller D."/>
            <person name="Richards S."/>
            <person name="Strassman J."/>
            <person name="Sucgang R."/>
            <person name="Worley K."/>
            <person name="Schaap P."/>
        </authorList>
    </citation>
    <scope>NUCLEOTIDE SEQUENCE</scope>
    <source>
        <strain evidence="8">QSvi11</strain>
    </source>
</reference>
<feature type="region of interest" description="Disordered" evidence="6">
    <location>
        <begin position="1987"/>
        <end position="2006"/>
    </location>
</feature>
<feature type="region of interest" description="Disordered" evidence="6">
    <location>
        <begin position="1"/>
        <end position="222"/>
    </location>
</feature>
<evidence type="ECO:0000313" key="9">
    <source>
        <dbReference type="Proteomes" id="UP000695562"/>
    </source>
</evidence>
<feature type="compositionally biased region" description="Low complexity" evidence="6">
    <location>
        <begin position="2170"/>
        <end position="2196"/>
    </location>
</feature>
<comment type="caution">
    <text evidence="8">The sequence shown here is derived from an EMBL/GenBank/DDBJ whole genome shotgun (WGS) entry which is preliminary data.</text>
</comment>
<feature type="region of interest" description="Disordered" evidence="6">
    <location>
        <begin position="2071"/>
        <end position="2202"/>
    </location>
</feature>
<proteinExistence type="inferred from homology"/>
<feature type="region of interest" description="Disordered" evidence="6">
    <location>
        <begin position="787"/>
        <end position="825"/>
    </location>
</feature>
<dbReference type="GO" id="GO:0016592">
    <property type="term" value="C:mediator complex"/>
    <property type="evidence" value="ECO:0007669"/>
    <property type="project" value="InterPro"/>
</dbReference>
<feature type="compositionally biased region" description="Acidic residues" evidence="6">
    <location>
        <begin position="1125"/>
        <end position="1137"/>
    </location>
</feature>
<gene>
    <name evidence="8" type="ORF">CYY_008146</name>
</gene>
<dbReference type="Pfam" id="PF09497">
    <property type="entry name" value="Med12"/>
    <property type="match status" value="1"/>
</dbReference>
<dbReference type="PANTHER" id="PTHR46567">
    <property type="entry name" value="MEDIATOR OF RNA POLYMERASE II TRANSCRIPTION SUBUNIT 12"/>
    <property type="match status" value="1"/>
</dbReference>
<evidence type="ECO:0000313" key="8">
    <source>
        <dbReference type="EMBL" id="KAF2070541.1"/>
    </source>
</evidence>
<feature type="compositionally biased region" description="Low complexity" evidence="6">
    <location>
        <begin position="1987"/>
        <end position="2000"/>
    </location>
</feature>
<feature type="compositionally biased region" description="Pro residues" evidence="6">
    <location>
        <begin position="106"/>
        <end position="164"/>
    </location>
</feature>
<keyword evidence="9" id="KW-1185">Reference proteome</keyword>
<dbReference type="SMART" id="SM01281">
    <property type="entry name" value="Med12"/>
    <property type="match status" value="1"/>
</dbReference>
<feature type="region of interest" description="Disordered" evidence="6">
    <location>
        <begin position="1117"/>
        <end position="1137"/>
    </location>
</feature>
<feature type="region of interest" description="Disordered" evidence="6">
    <location>
        <begin position="520"/>
        <end position="586"/>
    </location>
</feature>
<evidence type="ECO:0000256" key="6">
    <source>
        <dbReference type="SAM" id="MobiDB-lite"/>
    </source>
</evidence>
<dbReference type="GO" id="GO:0003712">
    <property type="term" value="F:transcription coregulator activity"/>
    <property type="evidence" value="ECO:0007669"/>
    <property type="project" value="InterPro"/>
</dbReference>
<keyword evidence="4" id="KW-0804">Transcription</keyword>
<dbReference type="GO" id="GO:0006357">
    <property type="term" value="P:regulation of transcription by RNA polymerase II"/>
    <property type="evidence" value="ECO:0007669"/>
    <property type="project" value="InterPro"/>
</dbReference>
<evidence type="ECO:0000256" key="5">
    <source>
        <dbReference type="ARBA" id="ARBA00023242"/>
    </source>
</evidence>
<feature type="compositionally biased region" description="Low complexity" evidence="6">
    <location>
        <begin position="552"/>
        <end position="582"/>
    </location>
</feature>